<organism evidence="3 4">
    <name type="scientific">Heligmosomoides polygyrus</name>
    <name type="common">Parasitic roundworm</name>
    <dbReference type="NCBI Taxonomy" id="6339"/>
    <lineage>
        <taxon>Eukaryota</taxon>
        <taxon>Metazoa</taxon>
        <taxon>Ecdysozoa</taxon>
        <taxon>Nematoda</taxon>
        <taxon>Chromadorea</taxon>
        <taxon>Rhabditida</taxon>
        <taxon>Rhabditina</taxon>
        <taxon>Rhabditomorpha</taxon>
        <taxon>Strongyloidea</taxon>
        <taxon>Heligmosomidae</taxon>
        <taxon>Heligmosomoides</taxon>
    </lineage>
</organism>
<evidence type="ECO:0000256" key="1">
    <source>
        <dbReference type="SAM" id="MobiDB-lite"/>
    </source>
</evidence>
<proteinExistence type="predicted"/>
<dbReference type="EMBL" id="UZAH01025656">
    <property type="protein sequence ID" value="VDO68101.1"/>
    <property type="molecule type" value="Genomic_DNA"/>
</dbReference>
<feature type="compositionally biased region" description="Basic and acidic residues" evidence="1">
    <location>
        <begin position="29"/>
        <end position="50"/>
    </location>
</feature>
<keyword evidence="3" id="KW-1185">Reference proteome</keyword>
<sequence>MKKSKYRWAGLLLRRKDDRWSLSQNGSRETIRDHWDDHQRDGQTHSRDLSESGGCLTGCKQIEIERSGRVVVLAEKTSSRQKDHQSIKVSK</sequence>
<dbReference type="WBParaSite" id="HPBE_0000640201-mRNA-1">
    <property type="protein sequence ID" value="HPBE_0000640201-mRNA-1"/>
    <property type="gene ID" value="HPBE_0000640201"/>
</dbReference>
<gene>
    <name evidence="2" type="ORF">HPBE_LOCUS6403</name>
</gene>
<protein>
    <submittedName>
        <fullName evidence="4">HTH myb-type domain-containing protein</fullName>
    </submittedName>
</protein>
<evidence type="ECO:0000313" key="3">
    <source>
        <dbReference type="Proteomes" id="UP000050761"/>
    </source>
</evidence>
<dbReference type="AlphaFoldDB" id="A0A183FHV8"/>
<reference evidence="4" key="2">
    <citation type="submission" date="2019-09" db="UniProtKB">
        <authorList>
            <consortium name="WormBaseParasite"/>
        </authorList>
    </citation>
    <scope>IDENTIFICATION</scope>
</reference>
<dbReference type="Proteomes" id="UP000050761">
    <property type="component" value="Unassembled WGS sequence"/>
</dbReference>
<accession>A0A183FHV8</accession>
<reference evidence="2 3" key="1">
    <citation type="submission" date="2018-11" db="EMBL/GenBank/DDBJ databases">
        <authorList>
            <consortium name="Pathogen Informatics"/>
        </authorList>
    </citation>
    <scope>NUCLEOTIDE SEQUENCE [LARGE SCALE GENOMIC DNA]</scope>
</reference>
<evidence type="ECO:0000313" key="2">
    <source>
        <dbReference type="EMBL" id="VDO68101.1"/>
    </source>
</evidence>
<accession>A0A3P7X2U9</accession>
<name>A0A183FHV8_HELPZ</name>
<feature type="region of interest" description="Disordered" evidence="1">
    <location>
        <begin position="21"/>
        <end position="53"/>
    </location>
</feature>
<evidence type="ECO:0000313" key="4">
    <source>
        <dbReference type="WBParaSite" id="HPBE_0000640201-mRNA-1"/>
    </source>
</evidence>